<feature type="transmembrane region" description="Helical" evidence="1">
    <location>
        <begin position="56"/>
        <end position="77"/>
    </location>
</feature>
<keyword evidence="4" id="KW-1185">Reference proteome</keyword>
<evidence type="ECO:0000256" key="1">
    <source>
        <dbReference type="SAM" id="Phobius"/>
    </source>
</evidence>
<dbReference type="PANTHER" id="PTHR14969">
    <property type="entry name" value="SPHINGOSINE-1-PHOSPHATE PHOSPHOHYDROLASE"/>
    <property type="match status" value="1"/>
</dbReference>
<dbReference type="SMART" id="SM00014">
    <property type="entry name" value="acidPPc"/>
    <property type="match status" value="1"/>
</dbReference>
<evidence type="ECO:0000259" key="2">
    <source>
        <dbReference type="SMART" id="SM00014"/>
    </source>
</evidence>
<dbReference type="Gene3D" id="1.20.144.10">
    <property type="entry name" value="Phosphatidic acid phosphatase type 2/haloperoxidase"/>
    <property type="match status" value="1"/>
</dbReference>
<accession>A0A848H000</accession>
<sequence>MLLNNVQLFESINASAATPHSAIAFALAIAQWLIWALPVGMVLLWLRGGQAQRLGLLEAALATFVALGIGQLVALAWPEPRPFMLHLGSQFLAHSADPGLPSDHTTVFWALAWSTLLGKRLARWSPALFALGLLVGWSRVFLGVHFPFDVAAALPVALAGALVVRTLRQPLLPAYGAALRCWAALARRVVRA</sequence>
<dbReference type="PANTHER" id="PTHR14969:SF13">
    <property type="entry name" value="AT30094P"/>
    <property type="match status" value="1"/>
</dbReference>
<dbReference type="SUPFAM" id="SSF48317">
    <property type="entry name" value="Acid phosphatase/Vanadium-dependent haloperoxidase"/>
    <property type="match status" value="1"/>
</dbReference>
<dbReference type="RefSeq" id="WP_169417186.1">
    <property type="nucleotide sequence ID" value="NZ_JABBFX010000001.1"/>
</dbReference>
<feature type="transmembrane region" description="Helical" evidence="1">
    <location>
        <begin position="20"/>
        <end position="44"/>
    </location>
</feature>
<keyword evidence="1" id="KW-0472">Membrane</keyword>
<dbReference type="InterPro" id="IPR000326">
    <property type="entry name" value="PAP2/HPO"/>
</dbReference>
<dbReference type="EMBL" id="JABBFX010000001">
    <property type="protein sequence ID" value="NML42942.1"/>
    <property type="molecule type" value="Genomic_DNA"/>
</dbReference>
<dbReference type="GO" id="GO:0050380">
    <property type="term" value="F:undecaprenyl-diphosphatase activity"/>
    <property type="evidence" value="ECO:0007669"/>
    <property type="project" value="InterPro"/>
</dbReference>
<dbReference type="InterPro" id="IPR036938">
    <property type="entry name" value="PAP2/HPO_sf"/>
</dbReference>
<organism evidence="3 4">
    <name type="scientific">Ramlibacter agri</name>
    <dbReference type="NCBI Taxonomy" id="2728837"/>
    <lineage>
        <taxon>Bacteria</taxon>
        <taxon>Pseudomonadati</taxon>
        <taxon>Pseudomonadota</taxon>
        <taxon>Betaproteobacteria</taxon>
        <taxon>Burkholderiales</taxon>
        <taxon>Comamonadaceae</taxon>
        <taxon>Ramlibacter</taxon>
    </lineage>
</organism>
<dbReference type="Pfam" id="PF01569">
    <property type="entry name" value="PAP2"/>
    <property type="match status" value="1"/>
</dbReference>
<proteinExistence type="predicted"/>
<keyword evidence="1" id="KW-0812">Transmembrane</keyword>
<dbReference type="GO" id="GO:0005886">
    <property type="term" value="C:plasma membrane"/>
    <property type="evidence" value="ECO:0007669"/>
    <property type="project" value="InterPro"/>
</dbReference>
<evidence type="ECO:0000313" key="4">
    <source>
        <dbReference type="Proteomes" id="UP000541185"/>
    </source>
</evidence>
<reference evidence="3 4" key="1">
    <citation type="submission" date="2020-04" db="EMBL/GenBank/DDBJ databases">
        <title>Ramlibacter sp. G-1-2-2 isolated from soil.</title>
        <authorList>
            <person name="Dahal R.H."/>
        </authorList>
    </citation>
    <scope>NUCLEOTIDE SEQUENCE [LARGE SCALE GENOMIC DNA]</scope>
    <source>
        <strain evidence="3 4">G-1-2-2</strain>
    </source>
</reference>
<feature type="transmembrane region" description="Helical" evidence="1">
    <location>
        <begin position="140"/>
        <end position="164"/>
    </location>
</feature>
<dbReference type="InterPro" id="IPR033879">
    <property type="entry name" value="UPP_Pase"/>
</dbReference>
<dbReference type="Proteomes" id="UP000541185">
    <property type="component" value="Unassembled WGS sequence"/>
</dbReference>
<dbReference type="AlphaFoldDB" id="A0A848H000"/>
<name>A0A848H000_9BURK</name>
<comment type="caution">
    <text evidence="3">The sequence shown here is derived from an EMBL/GenBank/DDBJ whole genome shotgun (WGS) entry which is preliminary data.</text>
</comment>
<feature type="domain" description="Phosphatidic acid phosphatase type 2/haloperoxidase" evidence="2">
    <location>
        <begin position="54"/>
        <end position="165"/>
    </location>
</feature>
<evidence type="ECO:0000313" key="3">
    <source>
        <dbReference type="EMBL" id="NML42942.1"/>
    </source>
</evidence>
<gene>
    <name evidence="3" type="ORF">HHL11_04210</name>
</gene>
<dbReference type="CDD" id="cd03385">
    <property type="entry name" value="PAP2_BcrC_like"/>
    <property type="match status" value="1"/>
</dbReference>
<keyword evidence="1" id="KW-1133">Transmembrane helix</keyword>
<protein>
    <submittedName>
        <fullName evidence="3">Undecaprenyl-diphosphatase</fullName>
    </submittedName>
</protein>